<accession>A0AAV7JGB3</accession>
<evidence type="ECO:0000313" key="2">
    <source>
        <dbReference type="Proteomes" id="UP001165289"/>
    </source>
</evidence>
<evidence type="ECO:0000313" key="1">
    <source>
        <dbReference type="EMBL" id="KAI6647514.1"/>
    </source>
</evidence>
<protein>
    <submittedName>
        <fullName evidence="1">Uncharacterized protein</fullName>
    </submittedName>
</protein>
<organism evidence="1 2">
    <name type="scientific">Oopsacas minuta</name>
    <dbReference type="NCBI Taxonomy" id="111878"/>
    <lineage>
        <taxon>Eukaryota</taxon>
        <taxon>Metazoa</taxon>
        <taxon>Porifera</taxon>
        <taxon>Hexactinellida</taxon>
        <taxon>Hexasterophora</taxon>
        <taxon>Lyssacinosida</taxon>
        <taxon>Leucopsacidae</taxon>
        <taxon>Oopsacas</taxon>
    </lineage>
</organism>
<reference evidence="1 2" key="1">
    <citation type="journal article" date="2023" name="BMC Biol.">
        <title>The compact genome of the sponge Oopsacas minuta (Hexactinellida) is lacking key metazoan core genes.</title>
        <authorList>
            <person name="Santini S."/>
            <person name="Schenkelaars Q."/>
            <person name="Jourda C."/>
            <person name="Duchesne M."/>
            <person name="Belahbib H."/>
            <person name="Rocher C."/>
            <person name="Selva M."/>
            <person name="Riesgo A."/>
            <person name="Vervoort M."/>
            <person name="Leys S.P."/>
            <person name="Kodjabachian L."/>
            <person name="Le Bivic A."/>
            <person name="Borchiellini C."/>
            <person name="Claverie J.M."/>
            <person name="Renard E."/>
        </authorList>
    </citation>
    <scope>NUCLEOTIDE SEQUENCE [LARGE SCALE GENOMIC DNA]</scope>
    <source>
        <strain evidence="1">SPO-2</strain>
    </source>
</reference>
<dbReference type="EMBL" id="JAKMXF010000342">
    <property type="protein sequence ID" value="KAI6647514.1"/>
    <property type="molecule type" value="Genomic_DNA"/>
</dbReference>
<dbReference type="AlphaFoldDB" id="A0AAV7JGB3"/>
<name>A0AAV7JGB3_9METZ</name>
<gene>
    <name evidence="1" type="ORF">LOD99_8779</name>
</gene>
<comment type="caution">
    <text evidence="1">The sequence shown here is derived from an EMBL/GenBank/DDBJ whole genome shotgun (WGS) entry which is preliminary data.</text>
</comment>
<proteinExistence type="predicted"/>
<dbReference type="Proteomes" id="UP001165289">
    <property type="component" value="Unassembled WGS sequence"/>
</dbReference>
<sequence length="100" mass="11559">MHKLLAHAASIISDYNDGYGLEQLSEEGLESSNKLLRRFRERLSRKFSFEENLKDVFSRIICQSDPILLLNRKMRKNTSSNSNTLSKQDLIVNSLIIEDD</sequence>
<keyword evidence="2" id="KW-1185">Reference proteome</keyword>